<accession>A0A0H5R3Q6</accession>
<protein>
    <recommendedName>
        <fullName evidence="2">DDE-1 domain-containing protein</fullName>
    </recommendedName>
</protein>
<organism evidence="1">
    <name type="scientific">Spongospora subterranea</name>
    <dbReference type="NCBI Taxonomy" id="70186"/>
    <lineage>
        <taxon>Eukaryota</taxon>
        <taxon>Sar</taxon>
        <taxon>Rhizaria</taxon>
        <taxon>Endomyxa</taxon>
        <taxon>Phytomyxea</taxon>
        <taxon>Plasmodiophorida</taxon>
        <taxon>Plasmodiophoridae</taxon>
        <taxon>Spongospora</taxon>
    </lineage>
</organism>
<dbReference type="EMBL" id="HACM01008094">
    <property type="protein sequence ID" value="CRZ08536.1"/>
    <property type="molecule type" value="Transcribed_RNA"/>
</dbReference>
<sequence length="163" mass="17941">CGGHNASQELDGALAETNTAINYFPPCATDLVQPADSFVISKIKDEWTRRWDLKKFELIQGDEWSNTVRAGGNWSGKLRNPGKAYFLQLAADCVRAVNSMRDSTGLTYARKAMIRCGLSLDVTGFWHVKQLTPELQDIIVKHKNHFDGEAVALPGVAPAAIQP</sequence>
<proteinExistence type="predicted"/>
<evidence type="ECO:0008006" key="2">
    <source>
        <dbReference type="Google" id="ProtNLM"/>
    </source>
</evidence>
<evidence type="ECO:0000313" key="1">
    <source>
        <dbReference type="EMBL" id="CRZ08536.1"/>
    </source>
</evidence>
<dbReference type="AlphaFoldDB" id="A0A0H5R3Q6"/>
<feature type="non-terminal residue" evidence="1">
    <location>
        <position position="1"/>
    </location>
</feature>
<name>A0A0H5R3Q6_9EUKA</name>
<reference evidence="1" key="1">
    <citation type="submission" date="2015-04" db="EMBL/GenBank/DDBJ databases">
        <title>The genome sequence of the plant pathogenic Rhizarian Plasmodiophora brassicae reveals insights in its biotrophic life cycle and the origin of chitin synthesis.</title>
        <authorList>
            <person name="Schwelm A."/>
            <person name="Fogelqvist J."/>
            <person name="Knaust A."/>
            <person name="Julke S."/>
            <person name="Lilja T."/>
            <person name="Dhandapani V."/>
            <person name="Bonilla-Rosso G."/>
            <person name="Karlsson M."/>
            <person name="Shevchenko A."/>
            <person name="Choi S.R."/>
            <person name="Kim H.G."/>
            <person name="Park J.Y."/>
            <person name="Lim Y.P."/>
            <person name="Ludwig-Muller J."/>
            <person name="Dixelius C."/>
        </authorList>
    </citation>
    <scope>NUCLEOTIDE SEQUENCE</scope>
    <source>
        <tissue evidence="1">Potato root galls</tissue>
    </source>
</reference>